<dbReference type="Proteomes" id="UP000256379">
    <property type="component" value="Unassembled WGS sequence"/>
</dbReference>
<dbReference type="RefSeq" id="WP_115542162.1">
    <property type="nucleotide sequence ID" value="NZ_NXLQ01000001.1"/>
</dbReference>
<gene>
    <name evidence="1" type="ORF">CQA53_01125</name>
</gene>
<dbReference type="AlphaFoldDB" id="A0A3D8IRS5"/>
<dbReference type="EMBL" id="NXLQ01000001">
    <property type="protein sequence ID" value="RDU67636.1"/>
    <property type="molecule type" value="Genomic_DNA"/>
</dbReference>
<evidence type="ECO:0000313" key="2">
    <source>
        <dbReference type="Proteomes" id="UP000256379"/>
    </source>
</evidence>
<keyword evidence="2" id="KW-1185">Reference proteome</keyword>
<evidence type="ECO:0000313" key="1">
    <source>
        <dbReference type="EMBL" id="RDU67636.1"/>
    </source>
</evidence>
<evidence type="ECO:0008006" key="3">
    <source>
        <dbReference type="Google" id="ProtNLM"/>
    </source>
</evidence>
<dbReference type="OrthoDB" id="5325741at2"/>
<reference evidence="1 2" key="1">
    <citation type="submission" date="2018-04" db="EMBL/GenBank/DDBJ databases">
        <title>Novel Campyloabacter and Helicobacter Species and Strains.</title>
        <authorList>
            <person name="Mannion A.J."/>
            <person name="Shen Z."/>
            <person name="Fox J.G."/>
        </authorList>
    </citation>
    <scope>NUCLEOTIDE SEQUENCE [LARGE SCALE GENOMIC DNA]</scope>
    <source>
        <strain evidence="1 2">MIT 17-337</strain>
    </source>
</reference>
<proteinExistence type="predicted"/>
<protein>
    <recommendedName>
        <fullName evidence="3">DUF4156 domain-containing protein</fullName>
    </recommendedName>
</protein>
<name>A0A3D8IRS5_9HELI</name>
<accession>A0A3D8IRS5</accession>
<sequence>MLYLQYNVCGIAILLSGCFGNKPEAPKPKPPFTPSTLDDKARGITITSSKPYNCKIVGESEGYEEVGNTSGATKQKMRQGAINQLKNESVYAIKEGQKVMIAIAKEEMKCRIKTEVPSETNKKKMETKISEVDCTTWDPIPANADIISYRIYGDLYDCGQK</sequence>
<comment type="caution">
    <text evidence="1">The sequence shown here is derived from an EMBL/GenBank/DDBJ whole genome shotgun (WGS) entry which is preliminary data.</text>
</comment>
<organism evidence="1 2">
    <name type="scientific">Helicobacter didelphidarum</name>
    <dbReference type="NCBI Taxonomy" id="2040648"/>
    <lineage>
        <taxon>Bacteria</taxon>
        <taxon>Pseudomonadati</taxon>
        <taxon>Campylobacterota</taxon>
        <taxon>Epsilonproteobacteria</taxon>
        <taxon>Campylobacterales</taxon>
        <taxon>Helicobacteraceae</taxon>
        <taxon>Helicobacter</taxon>
    </lineage>
</organism>